<reference evidence="2" key="1">
    <citation type="submission" date="2022-11" db="EMBL/GenBank/DDBJ databases">
        <authorList>
            <person name="Kikuchi T."/>
        </authorList>
    </citation>
    <scope>NUCLEOTIDE SEQUENCE</scope>
    <source>
        <strain evidence="2">PS1010</strain>
    </source>
</reference>
<name>A0A9P1IZH2_9PELO</name>
<dbReference type="AlphaFoldDB" id="A0A9P1IZH2"/>
<feature type="region of interest" description="Disordered" evidence="1">
    <location>
        <begin position="38"/>
        <end position="60"/>
    </location>
</feature>
<comment type="caution">
    <text evidence="2">The sequence shown here is derived from an EMBL/GenBank/DDBJ whole genome shotgun (WGS) entry which is preliminary data.</text>
</comment>
<dbReference type="Proteomes" id="UP001152747">
    <property type="component" value="Unassembled WGS sequence"/>
</dbReference>
<evidence type="ECO:0000256" key="1">
    <source>
        <dbReference type="SAM" id="MobiDB-lite"/>
    </source>
</evidence>
<organism evidence="2 3">
    <name type="scientific">Caenorhabditis angaria</name>
    <dbReference type="NCBI Taxonomy" id="860376"/>
    <lineage>
        <taxon>Eukaryota</taxon>
        <taxon>Metazoa</taxon>
        <taxon>Ecdysozoa</taxon>
        <taxon>Nematoda</taxon>
        <taxon>Chromadorea</taxon>
        <taxon>Rhabditida</taxon>
        <taxon>Rhabditina</taxon>
        <taxon>Rhabditomorpha</taxon>
        <taxon>Rhabditoidea</taxon>
        <taxon>Rhabditidae</taxon>
        <taxon>Peloderinae</taxon>
        <taxon>Caenorhabditis</taxon>
    </lineage>
</organism>
<evidence type="ECO:0000313" key="2">
    <source>
        <dbReference type="EMBL" id="CAI5453904.1"/>
    </source>
</evidence>
<protein>
    <submittedName>
        <fullName evidence="2">Uncharacterized protein</fullName>
    </submittedName>
</protein>
<proteinExistence type="predicted"/>
<accession>A0A9P1IZH2</accession>
<evidence type="ECO:0000313" key="3">
    <source>
        <dbReference type="Proteomes" id="UP001152747"/>
    </source>
</evidence>
<sequence length="159" mass="18186">MLHLFAYILADRLDREHLLLQEQQRQAQMVSQAQVQAQAEIMSDSQGTENNEAPPSVTQEFSWHPPLVCKYSLMGPNEQDKEAISNDSNGVTEVVEMSGVVQGFGYKDFPVSRVKPKRVETARTNFVAPRRTDPANRRLVKRRSINLEKYCRNLQKTPK</sequence>
<feature type="compositionally biased region" description="Polar residues" evidence="1">
    <location>
        <begin position="43"/>
        <end position="60"/>
    </location>
</feature>
<gene>
    <name evidence="2" type="ORF">CAMP_LOCUS16541</name>
</gene>
<dbReference type="EMBL" id="CANHGI010000006">
    <property type="protein sequence ID" value="CAI5453904.1"/>
    <property type="molecule type" value="Genomic_DNA"/>
</dbReference>
<keyword evidence="3" id="KW-1185">Reference proteome</keyword>